<proteinExistence type="predicted"/>
<dbReference type="OrthoDB" id="2064283at2"/>
<dbReference type="AlphaFoldDB" id="E4Q928"/>
<protein>
    <recommendedName>
        <fullName evidence="3">Amylo-alpha-16-glucosidase</fullName>
    </recommendedName>
</protein>
<evidence type="ECO:0000313" key="1">
    <source>
        <dbReference type="EMBL" id="ADQ08077.1"/>
    </source>
</evidence>
<organism evidence="1 2">
    <name type="scientific">Caldicellulosiruptor hydrothermalis (strain DSM 18901 / VKM B-2411 / 108)</name>
    <dbReference type="NCBI Taxonomy" id="632292"/>
    <lineage>
        <taxon>Bacteria</taxon>
        <taxon>Bacillati</taxon>
        <taxon>Bacillota</taxon>
        <taxon>Bacillota incertae sedis</taxon>
        <taxon>Caldicellulosiruptorales</taxon>
        <taxon>Caldicellulosiruptoraceae</taxon>
        <taxon>Caldicellulosiruptor</taxon>
    </lineage>
</organism>
<dbReference type="Proteomes" id="UP000006890">
    <property type="component" value="Chromosome"/>
</dbReference>
<evidence type="ECO:0008006" key="3">
    <source>
        <dbReference type="Google" id="ProtNLM"/>
    </source>
</evidence>
<dbReference type="Gene3D" id="1.50.10.10">
    <property type="match status" value="1"/>
</dbReference>
<name>E4Q928_CALH1</name>
<dbReference type="PANTHER" id="PTHR31616:SF0">
    <property type="entry name" value="GLUCAN 1,4-ALPHA-GLUCOSIDASE"/>
    <property type="match status" value="1"/>
</dbReference>
<dbReference type="STRING" id="632292.Calhy_2378"/>
<dbReference type="EMBL" id="CP002219">
    <property type="protein sequence ID" value="ADQ08077.1"/>
    <property type="molecule type" value="Genomic_DNA"/>
</dbReference>
<accession>E4Q928</accession>
<keyword evidence="2" id="KW-1185">Reference proteome</keyword>
<gene>
    <name evidence="1" type="ordered locus">Calhy_2378</name>
</gene>
<dbReference type="GO" id="GO:0004553">
    <property type="term" value="F:hydrolase activity, hydrolyzing O-glycosyl compounds"/>
    <property type="evidence" value="ECO:0007669"/>
    <property type="project" value="TreeGrafter"/>
</dbReference>
<dbReference type="InterPro" id="IPR008928">
    <property type="entry name" value="6-hairpin_glycosidase_sf"/>
</dbReference>
<dbReference type="PANTHER" id="PTHR31616">
    <property type="entry name" value="TREHALASE"/>
    <property type="match status" value="1"/>
</dbReference>
<dbReference type="InterPro" id="IPR012341">
    <property type="entry name" value="6hp_glycosidase-like_sf"/>
</dbReference>
<dbReference type="GO" id="GO:0005975">
    <property type="term" value="P:carbohydrate metabolic process"/>
    <property type="evidence" value="ECO:0007669"/>
    <property type="project" value="InterPro"/>
</dbReference>
<reference evidence="1 2" key="2">
    <citation type="journal article" date="2011" name="J. Bacteriol.">
        <title>Complete genome sequences for the anaerobic, extremely thermophilic plant biomass-degrading bacteria Caldicellulosiruptor hydrothermalis, Caldicellulosiruptor kristjanssonii, Caldicellulosiruptor kronotskyensis, Caldicellulosiruptor owensenis, and Caldicellulosiruptor lactoaceticus.</title>
        <authorList>
            <person name="Blumer-Schuette S.E."/>
            <person name="Ozdemir I."/>
            <person name="Mistry D."/>
            <person name="Lucas S."/>
            <person name="Lapidus A."/>
            <person name="Cheng J.F."/>
            <person name="Goodwin L.A."/>
            <person name="Pitluck S."/>
            <person name="Land M.L."/>
            <person name="Hauser L.J."/>
            <person name="Woyke T."/>
            <person name="Mikhailova N."/>
            <person name="Pati A."/>
            <person name="Kyrpides N.C."/>
            <person name="Ivanova N."/>
            <person name="Detter J.C."/>
            <person name="Walston-Davenport K."/>
            <person name="Han S."/>
            <person name="Adams M.W."/>
            <person name="Kelly R.M."/>
        </authorList>
    </citation>
    <scope>NUCLEOTIDE SEQUENCE [LARGE SCALE GENOMIC DNA]</scope>
    <source>
        <strain evidence="2">DSM 18901 / VKM B-2411 / 108</strain>
    </source>
</reference>
<sequence>MYKGVTTVGFDNFTALYSNSESFSEGFSRGIQHLFYNDYTYDLIKKGITLIRNEEELLYSNITYDLHHAPKEIEIVEEGWEDLYKVYSKYKEYKGIERKSFCYALDNGIVIEELIRNNNSKDICIDIFAYIVFNNAKKGLLEYNKDYDCLIWDSGVKEKYVIIGLDRKSDFHVLAVEHINFDFAGFQKILQKEYNQKDHLKSEFGISAAIGSQCNIPPDEEILFRWFIVPCKKIEEGLKFLQRIRNINLQEYGNVIYSSFIDQTSKVIDYNKYANEKWKKIYYRNLLAIKSVNLNGFIPADITGHYFTHLGPCFYPRDALMVAKAFLYSELFEEAKKIFNFLSNLEFKKNGEFYQRYDCYCKPSEGANNYVEHQLDSIGYYLSLIKYYFDLTGELLIKKDKLEEIIHCCESYKGYNNLIGPEGGVNEGVYGQAYITSTNMFILGGLINARRLLKVIDPTDVNLKSKIDSLIEDISEGIETMWDKNYKYYYYGFSLTTNCVVKRYDTPQYFSPLYGYYNEKMLHNNSYLLKNASFHGDGIGYSQQSYHHGAWIFNTAACAQFNYFVGDIPEYIKKIEWLVKHTNNFGLMPEAVDAKYEHVCYINPLTWACAEMVSALAYPYYKEFSAKQLSGDKI</sequence>
<evidence type="ECO:0000313" key="2">
    <source>
        <dbReference type="Proteomes" id="UP000006890"/>
    </source>
</evidence>
<reference key="1">
    <citation type="submission" date="2010-09" db="EMBL/GenBank/DDBJ databases">
        <title>Complete sequence of Caldicellulosiruptor hydrothermalis 108.</title>
        <authorList>
            <consortium name="US DOE Joint Genome Institute"/>
            <person name="Lucas S."/>
            <person name="Copeland A."/>
            <person name="Lapidus A."/>
            <person name="Cheng J.-F."/>
            <person name="Bruce D."/>
            <person name="Goodwin L."/>
            <person name="Pitluck S."/>
            <person name="Davenport K."/>
            <person name="Detter J.C."/>
            <person name="Han C."/>
            <person name="Tapia R."/>
            <person name="Land M."/>
            <person name="Hauser L."/>
            <person name="Chang Y.-J."/>
            <person name="Jeffries C."/>
            <person name="Kyrpides N."/>
            <person name="Ivanova N."/>
            <person name="Mikhailova N."/>
            <person name="Blumer-Schuette S.E."/>
            <person name="Kelly R.M."/>
            <person name="Woyke T."/>
        </authorList>
    </citation>
    <scope>NUCLEOTIDE SEQUENCE</scope>
    <source>
        <strain>108</strain>
    </source>
</reference>
<dbReference type="RefSeq" id="WP_013404218.1">
    <property type="nucleotide sequence ID" value="NC_014652.1"/>
</dbReference>
<dbReference type="KEGG" id="chd:Calhy_2378"/>
<dbReference type="eggNOG" id="COG3387">
    <property type="taxonomic scope" value="Bacteria"/>
</dbReference>
<dbReference type="SUPFAM" id="SSF48208">
    <property type="entry name" value="Six-hairpin glycosidases"/>
    <property type="match status" value="1"/>
</dbReference>
<dbReference type="HOGENOM" id="CLU_431297_0_0_9"/>